<organism evidence="1 2">
    <name type="scientific">Helianthus annuus</name>
    <name type="common">Common sunflower</name>
    <dbReference type="NCBI Taxonomy" id="4232"/>
    <lineage>
        <taxon>Eukaryota</taxon>
        <taxon>Viridiplantae</taxon>
        <taxon>Streptophyta</taxon>
        <taxon>Embryophyta</taxon>
        <taxon>Tracheophyta</taxon>
        <taxon>Spermatophyta</taxon>
        <taxon>Magnoliopsida</taxon>
        <taxon>eudicotyledons</taxon>
        <taxon>Gunneridae</taxon>
        <taxon>Pentapetalae</taxon>
        <taxon>asterids</taxon>
        <taxon>campanulids</taxon>
        <taxon>Asterales</taxon>
        <taxon>Asteraceae</taxon>
        <taxon>Asteroideae</taxon>
        <taxon>Heliantheae alliance</taxon>
        <taxon>Heliantheae</taxon>
        <taxon>Helianthus</taxon>
    </lineage>
</organism>
<dbReference type="Gramene" id="mRNA:HanXRQr2_Chr17g0781551">
    <property type="protein sequence ID" value="CDS:HanXRQr2_Chr17g0781551.1"/>
    <property type="gene ID" value="HanXRQr2_Chr17g0781551"/>
</dbReference>
<evidence type="ECO:0000313" key="1">
    <source>
        <dbReference type="EMBL" id="KAF5753567.1"/>
    </source>
</evidence>
<keyword evidence="2" id="KW-1185">Reference proteome</keyword>
<accession>A0A9K3GRV9</accession>
<reference evidence="1" key="1">
    <citation type="journal article" date="2017" name="Nature">
        <title>The sunflower genome provides insights into oil metabolism, flowering and Asterid evolution.</title>
        <authorList>
            <person name="Badouin H."/>
            <person name="Gouzy J."/>
            <person name="Grassa C.J."/>
            <person name="Murat F."/>
            <person name="Staton S.E."/>
            <person name="Cottret L."/>
            <person name="Lelandais-Briere C."/>
            <person name="Owens G.L."/>
            <person name="Carrere S."/>
            <person name="Mayjonade B."/>
            <person name="Legrand L."/>
            <person name="Gill N."/>
            <person name="Kane N.C."/>
            <person name="Bowers J.E."/>
            <person name="Hubner S."/>
            <person name="Bellec A."/>
            <person name="Berard A."/>
            <person name="Berges H."/>
            <person name="Blanchet N."/>
            <person name="Boniface M.C."/>
            <person name="Brunel D."/>
            <person name="Catrice O."/>
            <person name="Chaidir N."/>
            <person name="Claudel C."/>
            <person name="Donnadieu C."/>
            <person name="Faraut T."/>
            <person name="Fievet G."/>
            <person name="Helmstetter N."/>
            <person name="King M."/>
            <person name="Knapp S.J."/>
            <person name="Lai Z."/>
            <person name="Le Paslier M.C."/>
            <person name="Lippi Y."/>
            <person name="Lorenzon L."/>
            <person name="Mandel J.R."/>
            <person name="Marage G."/>
            <person name="Marchand G."/>
            <person name="Marquand E."/>
            <person name="Bret-Mestries E."/>
            <person name="Morien E."/>
            <person name="Nambeesan S."/>
            <person name="Nguyen T."/>
            <person name="Pegot-Espagnet P."/>
            <person name="Pouilly N."/>
            <person name="Raftis F."/>
            <person name="Sallet E."/>
            <person name="Schiex T."/>
            <person name="Thomas J."/>
            <person name="Vandecasteele C."/>
            <person name="Vares D."/>
            <person name="Vear F."/>
            <person name="Vautrin S."/>
            <person name="Crespi M."/>
            <person name="Mangin B."/>
            <person name="Burke J.M."/>
            <person name="Salse J."/>
            <person name="Munos S."/>
            <person name="Vincourt P."/>
            <person name="Rieseberg L.H."/>
            <person name="Langlade N.B."/>
        </authorList>
    </citation>
    <scope>NUCLEOTIDE SEQUENCE</scope>
    <source>
        <tissue evidence="1">Leaves</tissue>
    </source>
</reference>
<reference evidence="1" key="2">
    <citation type="submission" date="2020-06" db="EMBL/GenBank/DDBJ databases">
        <title>Helianthus annuus Genome sequencing and assembly Release 2.</title>
        <authorList>
            <person name="Gouzy J."/>
            <person name="Langlade N."/>
            <person name="Munos S."/>
        </authorList>
    </citation>
    <scope>NUCLEOTIDE SEQUENCE</scope>
    <source>
        <tissue evidence="1">Leaves</tissue>
    </source>
</reference>
<dbReference type="AlphaFoldDB" id="A0A9K3GRV9"/>
<name>A0A9K3GRV9_HELAN</name>
<comment type="caution">
    <text evidence="1">The sequence shown here is derived from an EMBL/GenBank/DDBJ whole genome shotgun (WGS) entry which is preliminary data.</text>
</comment>
<protein>
    <submittedName>
        <fullName evidence="1">Uncharacterized protein</fullName>
    </submittedName>
</protein>
<gene>
    <name evidence="1" type="ORF">HanXRQr2_Chr17g0781551</name>
</gene>
<sequence length="83" mass="10059">MPYNVIRPVYNRSVKIRYRVCVNKRGQKKLHIHFLFHLNYPIKISIIPSEYFKLKVTYTIQRNNSKSLGILHFTKRNEILKEL</sequence>
<dbReference type="Proteomes" id="UP000215914">
    <property type="component" value="Unassembled WGS sequence"/>
</dbReference>
<proteinExistence type="predicted"/>
<dbReference type="EMBL" id="MNCJ02000332">
    <property type="protein sequence ID" value="KAF5753567.1"/>
    <property type="molecule type" value="Genomic_DNA"/>
</dbReference>
<evidence type="ECO:0000313" key="2">
    <source>
        <dbReference type="Proteomes" id="UP000215914"/>
    </source>
</evidence>